<feature type="region of interest" description="Disordered" evidence="1">
    <location>
        <begin position="1"/>
        <end position="31"/>
    </location>
</feature>
<feature type="compositionally biased region" description="Basic residues" evidence="1">
    <location>
        <begin position="1"/>
        <end position="30"/>
    </location>
</feature>
<gene>
    <name evidence="2" type="ORF">mRhiFer1_010263</name>
</gene>
<reference evidence="2 3" key="1">
    <citation type="journal article" date="2020" name="Nature">
        <title>Six reference-quality genomes reveal evolution of bat adaptations.</title>
        <authorList>
            <person name="Jebb D."/>
            <person name="Huang Z."/>
            <person name="Pippel M."/>
            <person name="Hughes G.M."/>
            <person name="Lavrichenko K."/>
            <person name="Devanna P."/>
            <person name="Winkler S."/>
            <person name="Jermiin L.S."/>
            <person name="Skirmuntt E.C."/>
            <person name="Katzourakis A."/>
            <person name="Burkitt-Gray L."/>
            <person name="Ray D.A."/>
            <person name="Sullivan K.A.M."/>
            <person name="Roscito J.G."/>
            <person name="Kirilenko B.M."/>
            <person name="Davalos L.M."/>
            <person name="Corthals A.P."/>
            <person name="Power M.L."/>
            <person name="Jones G."/>
            <person name="Ransome R.D."/>
            <person name="Dechmann D.K.N."/>
            <person name="Locatelli A.G."/>
            <person name="Puechmaille S.J."/>
            <person name="Fedrigo O."/>
            <person name="Jarvis E.D."/>
            <person name="Hiller M."/>
            <person name="Vernes S.C."/>
            <person name="Myers E.W."/>
            <person name="Teeling E.C."/>
        </authorList>
    </citation>
    <scope>NUCLEOTIDE SEQUENCE [LARGE SCALE GENOMIC DNA]</scope>
    <source>
        <strain evidence="2">MRhiFer1</strain>
        <tissue evidence="2">Lung</tissue>
    </source>
</reference>
<organism evidence="2 3">
    <name type="scientific">Rhinolophus ferrumequinum</name>
    <name type="common">Greater horseshoe bat</name>
    <dbReference type="NCBI Taxonomy" id="59479"/>
    <lineage>
        <taxon>Eukaryota</taxon>
        <taxon>Metazoa</taxon>
        <taxon>Chordata</taxon>
        <taxon>Craniata</taxon>
        <taxon>Vertebrata</taxon>
        <taxon>Euteleostomi</taxon>
        <taxon>Mammalia</taxon>
        <taxon>Eutheria</taxon>
        <taxon>Laurasiatheria</taxon>
        <taxon>Chiroptera</taxon>
        <taxon>Yinpterochiroptera</taxon>
        <taxon>Rhinolophoidea</taxon>
        <taxon>Rhinolophidae</taxon>
        <taxon>Rhinolophinae</taxon>
        <taxon>Rhinolophus</taxon>
    </lineage>
</organism>
<name>A0A7J7X5B3_RHIFE</name>
<comment type="caution">
    <text evidence="2">The sequence shown here is derived from an EMBL/GenBank/DDBJ whole genome shotgun (WGS) entry which is preliminary data.</text>
</comment>
<evidence type="ECO:0000313" key="3">
    <source>
        <dbReference type="Proteomes" id="UP000585614"/>
    </source>
</evidence>
<evidence type="ECO:0000313" key="2">
    <source>
        <dbReference type="EMBL" id="KAF6344887.1"/>
    </source>
</evidence>
<accession>A0A7J7X5B3</accession>
<sequence length="120" mass="12714">MFAKVKKSKDKKTKTSKQTKKNQKRKKKKKESYPGLCFKPLRGEVAPCAWGSLGSCQADLWTCRAVLLCPALQCGVVLVGCGSGHVAKAVGTGQGVCHTLHTSGLSRGTAGPSGPGQWAW</sequence>
<proteinExistence type="predicted"/>
<dbReference type="AlphaFoldDB" id="A0A7J7X5B3"/>
<dbReference type="EMBL" id="JACAGC010000009">
    <property type="protein sequence ID" value="KAF6344887.1"/>
    <property type="molecule type" value="Genomic_DNA"/>
</dbReference>
<evidence type="ECO:0000256" key="1">
    <source>
        <dbReference type="SAM" id="MobiDB-lite"/>
    </source>
</evidence>
<protein>
    <submittedName>
        <fullName evidence="2">Uncharacterized protein</fullName>
    </submittedName>
</protein>
<dbReference type="Proteomes" id="UP000585614">
    <property type="component" value="Unassembled WGS sequence"/>
</dbReference>